<dbReference type="SUPFAM" id="SSF48726">
    <property type="entry name" value="Immunoglobulin"/>
    <property type="match status" value="1"/>
</dbReference>
<evidence type="ECO:0000313" key="11">
    <source>
        <dbReference type="Ensembl" id="ENSOKIP00005108796.1"/>
    </source>
</evidence>
<evidence type="ECO:0000256" key="3">
    <source>
        <dbReference type="ARBA" id="ARBA00022737"/>
    </source>
</evidence>
<dbReference type="KEGG" id="oki:109876076"/>
<evidence type="ECO:0000256" key="6">
    <source>
        <dbReference type="ARBA" id="ARBA00023180"/>
    </source>
</evidence>
<evidence type="ECO:0000256" key="4">
    <source>
        <dbReference type="ARBA" id="ARBA00023136"/>
    </source>
</evidence>
<dbReference type="Ensembl" id="ENSOKIT00005116568.1">
    <property type="protein sequence ID" value="ENSOKIP00005108796.1"/>
    <property type="gene ID" value="ENSOKIG00005047640.1"/>
</dbReference>
<dbReference type="GO" id="GO:0007156">
    <property type="term" value="P:homophilic cell adhesion via plasma membrane adhesion molecules"/>
    <property type="evidence" value="ECO:0007669"/>
    <property type="project" value="TreeGrafter"/>
</dbReference>
<keyword evidence="2 9" id="KW-0732">Signal</keyword>
<dbReference type="Proteomes" id="UP000694557">
    <property type="component" value="Unassembled WGS sequence"/>
</dbReference>
<keyword evidence="6" id="KW-0325">Glycoprotein</keyword>
<comment type="subcellular location">
    <subcellularLocation>
        <location evidence="1">Membrane</location>
    </subcellularLocation>
</comment>
<name>A0A8C7N7Z8_ONCKI</name>
<dbReference type="PANTHER" id="PTHR23277:SF108">
    <property type="entry name" value="FASCICLIN-3"/>
    <property type="match status" value="1"/>
</dbReference>
<dbReference type="InterPro" id="IPR051427">
    <property type="entry name" value="Nectin/Nectin-like"/>
</dbReference>
<feature type="signal peptide" evidence="9">
    <location>
        <begin position="1"/>
        <end position="31"/>
    </location>
</feature>
<dbReference type="AlphaFoldDB" id="A0A8C7N7Z8"/>
<evidence type="ECO:0000256" key="1">
    <source>
        <dbReference type="ARBA" id="ARBA00004370"/>
    </source>
</evidence>
<keyword evidence="3" id="KW-0677">Repeat</keyword>
<keyword evidence="12" id="KW-1185">Reference proteome</keyword>
<keyword evidence="4 8" id="KW-0472">Membrane</keyword>
<feature type="domain" description="Ig-like" evidence="10">
    <location>
        <begin position="34"/>
        <end position="153"/>
    </location>
</feature>
<dbReference type="GeneTree" id="ENSGT00990000213620"/>
<evidence type="ECO:0000256" key="8">
    <source>
        <dbReference type="SAM" id="Phobius"/>
    </source>
</evidence>
<dbReference type="SMART" id="SM00409">
    <property type="entry name" value="IG"/>
    <property type="match status" value="1"/>
</dbReference>
<evidence type="ECO:0000256" key="7">
    <source>
        <dbReference type="SAM" id="MobiDB-lite"/>
    </source>
</evidence>
<dbReference type="InterPro" id="IPR003599">
    <property type="entry name" value="Ig_sub"/>
</dbReference>
<feature type="chain" id="PRO_5034139966" evidence="9">
    <location>
        <begin position="32"/>
        <end position="307"/>
    </location>
</feature>
<dbReference type="Gene3D" id="2.60.40.10">
    <property type="entry name" value="Immunoglobulins"/>
    <property type="match status" value="1"/>
</dbReference>
<accession>A0A8C7N7Z8</accession>
<dbReference type="GO" id="GO:0005912">
    <property type="term" value="C:adherens junction"/>
    <property type="evidence" value="ECO:0007669"/>
    <property type="project" value="TreeGrafter"/>
</dbReference>
<organism evidence="11 12">
    <name type="scientific">Oncorhynchus kisutch</name>
    <name type="common">Coho salmon</name>
    <name type="synonym">Salmo kisutch</name>
    <dbReference type="NCBI Taxonomy" id="8019"/>
    <lineage>
        <taxon>Eukaryota</taxon>
        <taxon>Metazoa</taxon>
        <taxon>Chordata</taxon>
        <taxon>Craniata</taxon>
        <taxon>Vertebrata</taxon>
        <taxon>Euteleostomi</taxon>
        <taxon>Actinopterygii</taxon>
        <taxon>Neopterygii</taxon>
        <taxon>Teleostei</taxon>
        <taxon>Protacanthopterygii</taxon>
        <taxon>Salmoniformes</taxon>
        <taxon>Salmonidae</taxon>
        <taxon>Salmoninae</taxon>
        <taxon>Oncorhynchus</taxon>
    </lineage>
</organism>
<dbReference type="Pfam" id="PF07686">
    <property type="entry name" value="V-set"/>
    <property type="match status" value="1"/>
</dbReference>
<feature type="region of interest" description="Disordered" evidence="7">
    <location>
        <begin position="260"/>
        <end position="307"/>
    </location>
</feature>
<gene>
    <name evidence="11" type="primary">jpt1</name>
</gene>
<dbReference type="GO" id="GO:0007157">
    <property type="term" value="P:heterophilic cell-cell adhesion via plasma membrane cell adhesion molecules"/>
    <property type="evidence" value="ECO:0007669"/>
    <property type="project" value="TreeGrafter"/>
</dbReference>
<evidence type="ECO:0000259" key="10">
    <source>
        <dbReference type="PROSITE" id="PS50835"/>
    </source>
</evidence>
<dbReference type="InterPro" id="IPR013106">
    <property type="entry name" value="Ig_V-set"/>
</dbReference>
<keyword evidence="8" id="KW-1133">Transmembrane helix</keyword>
<reference evidence="11" key="2">
    <citation type="submission" date="2025-09" db="UniProtKB">
        <authorList>
            <consortium name="Ensembl"/>
        </authorList>
    </citation>
    <scope>IDENTIFICATION</scope>
</reference>
<protein>
    <submittedName>
        <fullName evidence="11">Uncharacterized LOC109876076</fullName>
    </submittedName>
</protein>
<dbReference type="InterPro" id="IPR007110">
    <property type="entry name" value="Ig-like_dom"/>
</dbReference>
<feature type="compositionally biased region" description="Low complexity" evidence="7">
    <location>
        <begin position="276"/>
        <end position="300"/>
    </location>
</feature>
<feature type="transmembrane region" description="Helical" evidence="8">
    <location>
        <begin position="177"/>
        <end position="197"/>
    </location>
</feature>
<proteinExistence type="predicted"/>
<dbReference type="PANTHER" id="PTHR23277">
    <property type="entry name" value="NECTIN-RELATED"/>
    <property type="match status" value="1"/>
</dbReference>
<evidence type="ECO:0000313" key="12">
    <source>
        <dbReference type="Proteomes" id="UP000694557"/>
    </source>
</evidence>
<dbReference type="InterPro" id="IPR013783">
    <property type="entry name" value="Ig-like_fold"/>
</dbReference>
<sequence length="307" mass="33298">MEKGPNMALVFSLSTLMFLLITGMETSKSLSQGPELKHVIQEDFGKDAVLQCSVNFNGISPGNVNIEKVVWWRLDQNGLHKGGPVFIYNLSNQQSSNPRMPLSPKYQLSMPPANEKDKVVSLLVKETQPEDEGLYRCVVNTNSGNTNCNFMLNVTVLQYETSTENAANQQEIPKNSYMSVAAVCVVVGSLAIGLLLLKLFQARRLRQGGTAKGTLCGEPSAPLRRCQQPLLFPKNNETDEVITSINVPLGVEECQQANNVDCPEEPEEKEQKEEAPQPSAPSGVAANAAAPSGRRNPPGGMSSLILG</sequence>
<evidence type="ECO:0000256" key="2">
    <source>
        <dbReference type="ARBA" id="ARBA00022729"/>
    </source>
</evidence>
<evidence type="ECO:0000256" key="9">
    <source>
        <dbReference type="SAM" id="SignalP"/>
    </source>
</evidence>
<dbReference type="PROSITE" id="PS50835">
    <property type="entry name" value="IG_LIKE"/>
    <property type="match status" value="1"/>
</dbReference>
<reference evidence="11" key="1">
    <citation type="submission" date="2025-08" db="UniProtKB">
        <authorList>
            <consortium name="Ensembl"/>
        </authorList>
    </citation>
    <scope>IDENTIFICATION</scope>
</reference>
<dbReference type="InterPro" id="IPR036179">
    <property type="entry name" value="Ig-like_dom_sf"/>
</dbReference>
<keyword evidence="5" id="KW-1015">Disulfide bond</keyword>
<dbReference type="GO" id="GO:0016020">
    <property type="term" value="C:membrane"/>
    <property type="evidence" value="ECO:0007669"/>
    <property type="project" value="UniProtKB-SubCell"/>
</dbReference>
<evidence type="ECO:0000256" key="5">
    <source>
        <dbReference type="ARBA" id="ARBA00023157"/>
    </source>
</evidence>
<keyword evidence="8" id="KW-0812">Transmembrane</keyword>